<gene>
    <name evidence="3" type="ORF">SEMRO_244_G097090.1</name>
</gene>
<evidence type="ECO:0000313" key="4">
    <source>
        <dbReference type="Proteomes" id="UP001153069"/>
    </source>
</evidence>
<evidence type="ECO:0000256" key="1">
    <source>
        <dbReference type="SAM" id="Coils"/>
    </source>
</evidence>
<dbReference type="OrthoDB" id="46925at2759"/>
<feature type="compositionally biased region" description="Polar residues" evidence="2">
    <location>
        <begin position="518"/>
        <end position="540"/>
    </location>
</feature>
<feature type="compositionally biased region" description="Low complexity" evidence="2">
    <location>
        <begin position="21"/>
        <end position="36"/>
    </location>
</feature>
<feature type="coiled-coil region" evidence="1">
    <location>
        <begin position="606"/>
        <end position="668"/>
    </location>
</feature>
<dbReference type="AlphaFoldDB" id="A0A9N8HD33"/>
<feature type="coiled-coil region" evidence="1">
    <location>
        <begin position="695"/>
        <end position="722"/>
    </location>
</feature>
<accession>A0A9N8HD33</accession>
<keyword evidence="4" id="KW-1185">Reference proteome</keyword>
<proteinExistence type="predicted"/>
<feature type="compositionally biased region" description="Pro residues" evidence="2">
    <location>
        <begin position="110"/>
        <end position="131"/>
    </location>
</feature>
<feature type="compositionally biased region" description="Polar residues" evidence="2">
    <location>
        <begin position="37"/>
        <end position="49"/>
    </location>
</feature>
<protein>
    <submittedName>
        <fullName evidence="3">Uncharacterized protein</fullName>
    </submittedName>
</protein>
<feature type="compositionally biased region" description="Polar residues" evidence="2">
    <location>
        <begin position="401"/>
        <end position="411"/>
    </location>
</feature>
<keyword evidence="1" id="KW-0175">Coiled coil</keyword>
<feature type="region of interest" description="Disordered" evidence="2">
    <location>
        <begin position="105"/>
        <end position="182"/>
    </location>
</feature>
<reference evidence="3" key="1">
    <citation type="submission" date="2020-06" db="EMBL/GenBank/DDBJ databases">
        <authorList>
            <consortium name="Plant Systems Biology data submission"/>
        </authorList>
    </citation>
    <scope>NUCLEOTIDE SEQUENCE</scope>
    <source>
        <strain evidence="3">D6</strain>
    </source>
</reference>
<feature type="region of interest" description="Disordered" evidence="2">
    <location>
        <begin position="1"/>
        <end position="87"/>
    </location>
</feature>
<feature type="compositionally biased region" description="Low complexity" evidence="2">
    <location>
        <begin position="132"/>
        <end position="142"/>
    </location>
</feature>
<organism evidence="3 4">
    <name type="scientific">Seminavis robusta</name>
    <dbReference type="NCBI Taxonomy" id="568900"/>
    <lineage>
        <taxon>Eukaryota</taxon>
        <taxon>Sar</taxon>
        <taxon>Stramenopiles</taxon>
        <taxon>Ochrophyta</taxon>
        <taxon>Bacillariophyta</taxon>
        <taxon>Bacillariophyceae</taxon>
        <taxon>Bacillariophycidae</taxon>
        <taxon>Naviculales</taxon>
        <taxon>Naviculaceae</taxon>
        <taxon>Seminavis</taxon>
    </lineage>
</organism>
<comment type="caution">
    <text evidence="3">The sequence shown here is derived from an EMBL/GenBank/DDBJ whole genome shotgun (WGS) entry which is preliminary data.</text>
</comment>
<evidence type="ECO:0000313" key="3">
    <source>
        <dbReference type="EMBL" id="CAB9505798.1"/>
    </source>
</evidence>
<feature type="region of interest" description="Disordered" evidence="2">
    <location>
        <begin position="734"/>
        <end position="768"/>
    </location>
</feature>
<feature type="region of interest" description="Disordered" evidence="2">
    <location>
        <begin position="367"/>
        <end position="413"/>
    </location>
</feature>
<sequence length="768" mass="81706">MELPFAVESPERTSQLLQPTSLSAGDVVSDDGSSLVTASSQGSFLTSASGMDAANGPSAFAHRPPPPPHHHPQPTTAHINPPMATVVPSHHTARPVVQPVVAAHGHPAPLISPSPPSRAPPVVAPPMPTSAPRPSGNNTSRTGSGGITSGLNIFGNLRVFGSSKPSSSKQQQQHTDHTEAHKTSLETIDFTYVNVCETDADDEVDITLSGQLTAIDGPLGGETEGTESKRDILTLLLSGAVQQDGDADNESLVRQCEEAHQAACMAAEAKREGDLQGALEAHTRAAKQFHAAALIVKDRNVPMANSLLLLSQTQAKSALALKRIVKQSPIPHDSNPADAKNPRSKIITHKDRLRAAVRGALVTRNNEEEMSDSAFLGKATKGPMTSVSGSSVVETSNSRSEPSTAGPQHNNPVDDMMELERQLRDMDLALELGNSIASLDARTQSRLKSSSIGVDGSFMVVPGSQSYMSSSNMWAPTPSAPSHASNTGATSARNNPKAATSRTAATPGTAGVRARANRVQNLLGASTNYPRSPSHGQLHQPTHPHNRSTVAPAPPPSGLESSWWGTSSTTSQVLTSSVISLGASCIRPGPGQEGGGADSPANTKQLMRLMDALKTLGDENANLLREVEEAEAARMEGKAAKEQMAKFKQEYSKRFEHLKAALKKFRENNPETGGGEANLVTSSDYMRTASTTDQLVRQEQLIRKLTDDLKQAKEESKKKDMALQKYENFYREVKARSAAKQRQRETGGVANSQRPPQPKTGSRRAGHR</sequence>
<feature type="compositionally biased region" description="Low complexity" evidence="2">
    <location>
        <begin position="162"/>
        <end position="173"/>
    </location>
</feature>
<name>A0A9N8HD33_9STRA</name>
<dbReference type="EMBL" id="CAICTM010000243">
    <property type="protein sequence ID" value="CAB9505798.1"/>
    <property type="molecule type" value="Genomic_DNA"/>
</dbReference>
<dbReference type="Proteomes" id="UP001153069">
    <property type="component" value="Unassembled WGS sequence"/>
</dbReference>
<feature type="compositionally biased region" description="Low complexity" evidence="2">
    <location>
        <begin position="386"/>
        <end position="400"/>
    </location>
</feature>
<evidence type="ECO:0000256" key="2">
    <source>
        <dbReference type="SAM" id="MobiDB-lite"/>
    </source>
</evidence>
<feature type="compositionally biased region" description="Polar residues" evidence="2">
    <location>
        <begin position="469"/>
        <end position="506"/>
    </location>
</feature>
<feature type="region of interest" description="Disordered" evidence="2">
    <location>
        <begin position="469"/>
        <end position="565"/>
    </location>
</feature>